<evidence type="ECO:0000313" key="2">
    <source>
        <dbReference type="EMBL" id="CAA9422594.1"/>
    </source>
</evidence>
<sequence>CPGSGPPGRAGSPPRTPCWRPCRP</sequence>
<feature type="region of interest" description="Disordered" evidence="1">
    <location>
        <begin position="1"/>
        <end position="24"/>
    </location>
</feature>
<reference evidence="2" key="1">
    <citation type="submission" date="2020-02" db="EMBL/GenBank/DDBJ databases">
        <authorList>
            <person name="Meier V. D."/>
        </authorList>
    </citation>
    <scope>NUCLEOTIDE SEQUENCE</scope>
    <source>
        <strain evidence="2">AVDCRST_MAG35</strain>
    </source>
</reference>
<organism evidence="2">
    <name type="scientific">uncultured Quadrisphaera sp</name>
    <dbReference type="NCBI Taxonomy" id="904978"/>
    <lineage>
        <taxon>Bacteria</taxon>
        <taxon>Bacillati</taxon>
        <taxon>Actinomycetota</taxon>
        <taxon>Actinomycetes</taxon>
        <taxon>Kineosporiales</taxon>
        <taxon>Kineosporiaceae</taxon>
        <taxon>Quadrisphaera</taxon>
        <taxon>environmental samples</taxon>
    </lineage>
</organism>
<feature type="non-terminal residue" evidence="2">
    <location>
        <position position="24"/>
    </location>
</feature>
<proteinExistence type="predicted"/>
<evidence type="ECO:0000256" key="1">
    <source>
        <dbReference type="SAM" id="MobiDB-lite"/>
    </source>
</evidence>
<dbReference type="EMBL" id="CADCUY010000446">
    <property type="protein sequence ID" value="CAA9422594.1"/>
    <property type="molecule type" value="Genomic_DNA"/>
</dbReference>
<protein>
    <submittedName>
        <fullName evidence="2">Uncharacterized protein</fullName>
    </submittedName>
</protein>
<dbReference type="AlphaFoldDB" id="A0A6J4PQJ6"/>
<accession>A0A6J4PQJ6</accession>
<name>A0A6J4PQJ6_9ACTN</name>
<feature type="non-terminal residue" evidence="2">
    <location>
        <position position="1"/>
    </location>
</feature>
<gene>
    <name evidence="2" type="ORF">AVDCRST_MAG35-2088</name>
</gene>